<protein>
    <recommendedName>
        <fullName evidence="2">CARDB domain-containing protein</fullName>
    </recommendedName>
</protein>
<sequence>MAVGVLCVEGMPGRYYPHKDGSYYYLETTNPGWSIGELPQNYRFVPAYVCGIEPIPVLTHNWTTKIRGGSVILDVTVENSGAIAADDVCVWVGLEAGEGQWLNSETSRYFALPSGCSTTVSLTLKISPDMRTRLLVQIIDDGWAVDSSQSYWFDT</sequence>
<name>X1K730_9ZZZZ</name>
<proteinExistence type="predicted"/>
<evidence type="ECO:0008006" key="2">
    <source>
        <dbReference type="Google" id="ProtNLM"/>
    </source>
</evidence>
<gene>
    <name evidence="1" type="ORF">S03H2_62528</name>
</gene>
<evidence type="ECO:0000313" key="1">
    <source>
        <dbReference type="EMBL" id="GAH77898.1"/>
    </source>
</evidence>
<accession>X1K730</accession>
<comment type="caution">
    <text evidence="1">The sequence shown here is derived from an EMBL/GenBank/DDBJ whole genome shotgun (WGS) entry which is preliminary data.</text>
</comment>
<reference evidence="1" key="1">
    <citation type="journal article" date="2014" name="Front. Microbiol.">
        <title>High frequency of phylogenetically diverse reductive dehalogenase-homologous genes in deep subseafloor sedimentary metagenomes.</title>
        <authorList>
            <person name="Kawai M."/>
            <person name="Futagami T."/>
            <person name="Toyoda A."/>
            <person name="Takaki Y."/>
            <person name="Nishi S."/>
            <person name="Hori S."/>
            <person name="Arai W."/>
            <person name="Tsubouchi T."/>
            <person name="Morono Y."/>
            <person name="Uchiyama I."/>
            <person name="Ito T."/>
            <person name="Fujiyama A."/>
            <person name="Inagaki F."/>
            <person name="Takami H."/>
        </authorList>
    </citation>
    <scope>NUCLEOTIDE SEQUENCE</scope>
    <source>
        <strain evidence="1">Expedition CK06-06</strain>
    </source>
</reference>
<dbReference type="AlphaFoldDB" id="X1K730"/>
<organism evidence="1">
    <name type="scientific">marine sediment metagenome</name>
    <dbReference type="NCBI Taxonomy" id="412755"/>
    <lineage>
        <taxon>unclassified sequences</taxon>
        <taxon>metagenomes</taxon>
        <taxon>ecological metagenomes</taxon>
    </lineage>
</organism>
<dbReference type="EMBL" id="BARU01040447">
    <property type="protein sequence ID" value="GAH77898.1"/>
    <property type="molecule type" value="Genomic_DNA"/>
</dbReference>